<name>A0A8J7WK31_9ACTN</name>
<keyword evidence="3" id="KW-1185">Reference proteome</keyword>
<organism evidence="2 3">
    <name type="scientific">Actinocrinis puniceicyclus</name>
    <dbReference type="NCBI Taxonomy" id="977794"/>
    <lineage>
        <taxon>Bacteria</taxon>
        <taxon>Bacillati</taxon>
        <taxon>Actinomycetota</taxon>
        <taxon>Actinomycetes</taxon>
        <taxon>Catenulisporales</taxon>
        <taxon>Actinospicaceae</taxon>
        <taxon>Actinocrinis</taxon>
    </lineage>
</organism>
<dbReference type="InterPro" id="IPR016181">
    <property type="entry name" value="Acyl_CoA_acyltransferase"/>
</dbReference>
<dbReference type="RefSeq" id="WP_211467704.1">
    <property type="nucleotide sequence ID" value="NZ_JAGSXH010000033.1"/>
</dbReference>
<accession>A0A8J7WK31</accession>
<dbReference type="InterPro" id="IPR051908">
    <property type="entry name" value="Ribosomal_N-acetyltransferase"/>
</dbReference>
<dbReference type="Pfam" id="PF13302">
    <property type="entry name" value="Acetyltransf_3"/>
    <property type="match status" value="1"/>
</dbReference>
<dbReference type="Gene3D" id="3.40.630.30">
    <property type="match status" value="1"/>
</dbReference>
<dbReference type="SUPFAM" id="SSF55729">
    <property type="entry name" value="Acyl-CoA N-acyltransferases (Nat)"/>
    <property type="match status" value="1"/>
</dbReference>
<dbReference type="Proteomes" id="UP000677913">
    <property type="component" value="Unassembled WGS sequence"/>
</dbReference>
<dbReference type="GO" id="GO:1990189">
    <property type="term" value="F:protein N-terminal-serine acetyltransferase activity"/>
    <property type="evidence" value="ECO:0007669"/>
    <property type="project" value="TreeGrafter"/>
</dbReference>
<protein>
    <submittedName>
        <fullName evidence="2">GNAT family N-acetyltransferase</fullName>
    </submittedName>
</protein>
<dbReference type="EMBL" id="JAGSXH010000033">
    <property type="protein sequence ID" value="MBS2963733.1"/>
    <property type="molecule type" value="Genomic_DNA"/>
</dbReference>
<sequence>MTDLITTRLVLHPLTLAEAARVVGGVAGPDDVWADGFPGHGDRDAARMAVNAAKARAEARLAAVPPVQPDHDPFTCYRIDRRMDGTAIGTIGFHGPPDARRQVTIGYGLVPMSWGNGYATEAVHALIDFCRAHADVASLAADTNHDNAASQRVLVKSGFRLVRQDRELLYYELELDG</sequence>
<evidence type="ECO:0000313" key="3">
    <source>
        <dbReference type="Proteomes" id="UP000677913"/>
    </source>
</evidence>
<dbReference type="InterPro" id="IPR000182">
    <property type="entry name" value="GNAT_dom"/>
</dbReference>
<dbReference type="GO" id="GO:0005737">
    <property type="term" value="C:cytoplasm"/>
    <property type="evidence" value="ECO:0007669"/>
    <property type="project" value="TreeGrafter"/>
</dbReference>
<gene>
    <name evidence="2" type="ORF">KGA66_11785</name>
</gene>
<dbReference type="PANTHER" id="PTHR43441:SF6">
    <property type="entry name" value="N-ACETYLTRANSFERASE DOMAIN-CONTAINING PROTEIN"/>
    <property type="match status" value="1"/>
</dbReference>
<evidence type="ECO:0000313" key="2">
    <source>
        <dbReference type="EMBL" id="MBS2963733.1"/>
    </source>
</evidence>
<reference evidence="2" key="1">
    <citation type="submission" date="2021-04" db="EMBL/GenBank/DDBJ databases">
        <title>Genome based classification of Actinospica acidithermotolerans sp. nov., an actinobacterium isolated from an Indonesian hot spring.</title>
        <authorList>
            <person name="Kusuma A.B."/>
            <person name="Putra K.E."/>
            <person name="Nafisah S."/>
            <person name="Loh J."/>
            <person name="Nouioui I."/>
            <person name="Goodfellow M."/>
        </authorList>
    </citation>
    <scope>NUCLEOTIDE SEQUENCE</scope>
    <source>
        <strain evidence="2">DSM 45618</strain>
    </source>
</reference>
<dbReference type="PANTHER" id="PTHR43441">
    <property type="entry name" value="RIBOSOMAL-PROTEIN-SERINE ACETYLTRANSFERASE"/>
    <property type="match status" value="1"/>
</dbReference>
<feature type="domain" description="N-acetyltransferase" evidence="1">
    <location>
        <begin position="43"/>
        <end position="176"/>
    </location>
</feature>
<dbReference type="GO" id="GO:0008999">
    <property type="term" value="F:protein-N-terminal-alanine acetyltransferase activity"/>
    <property type="evidence" value="ECO:0007669"/>
    <property type="project" value="TreeGrafter"/>
</dbReference>
<proteinExistence type="predicted"/>
<evidence type="ECO:0000259" key="1">
    <source>
        <dbReference type="PROSITE" id="PS51186"/>
    </source>
</evidence>
<dbReference type="AlphaFoldDB" id="A0A8J7WK31"/>
<comment type="caution">
    <text evidence="2">The sequence shown here is derived from an EMBL/GenBank/DDBJ whole genome shotgun (WGS) entry which is preliminary data.</text>
</comment>
<dbReference type="PROSITE" id="PS51186">
    <property type="entry name" value="GNAT"/>
    <property type="match status" value="1"/>
</dbReference>